<dbReference type="OrthoDB" id="200029at2759"/>
<protein>
    <submittedName>
        <fullName evidence="1">Uncharacterized protein</fullName>
    </submittedName>
</protein>
<proteinExistence type="predicted"/>
<sequence length="290" mass="32017">MTGLDACKTNFMNASNYKEWQRFQDFTSEGQPAKRTCLHITSCHRGDYVDVITCFGTDFSIAALLSPQDQKYLACWSPDPHDPAVRLLFEAFAQAQITFSDGHFIIGIIKNSTIDCGYLCCDHAILRVGPPLHLDGEGAGRLLPCAPRTSCVSTANFMSPSQYLAPWSFDPLEPAQAKRLLLDELRTRGGTVVQEDEAKGYIAALVPYQLAPGRQDVDLLEFKFATGGGAAVAFRSEAHINTPPPPFCWTPGCISGPGNRARMEQLRNSLGWSSMETDEDKKWVQILLHD</sequence>
<evidence type="ECO:0000313" key="1">
    <source>
        <dbReference type="EMBL" id="EFJ41178.1"/>
    </source>
</evidence>
<dbReference type="STRING" id="3068.D8UGI2"/>
<dbReference type="InterPro" id="IPR010865">
    <property type="entry name" value="DUF1499"/>
</dbReference>
<dbReference type="KEGG" id="vcn:VOLCADRAFT_107798"/>
<dbReference type="PANTHER" id="PTHR34801:SF5">
    <property type="entry name" value="BRCT DOMAIN-CONTAINING PROTEIN"/>
    <property type="match status" value="1"/>
</dbReference>
<reference evidence="1 2" key="1">
    <citation type="journal article" date="2010" name="Science">
        <title>Genomic analysis of organismal complexity in the multicellular green alga Volvox carteri.</title>
        <authorList>
            <person name="Prochnik S.E."/>
            <person name="Umen J."/>
            <person name="Nedelcu A.M."/>
            <person name="Hallmann A."/>
            <person name="Miller S.M."/>
            <person name="Nishii I."/>
            <person name="Ferris P."/>
            <person name="Kuo A."/>
            <person name="Mitros T."/>
            <person name="Fritz-Laylin L.K."/>
            <person name="Hellsten U."/>
            <person name="Chapman J."/>
            <person name="Simakov O."/>
            <person name="Rensing S.A."/>
            <person name="Terry A."/>
            <person name="Pangilinan J."/>
            <person name="Kapitonov V."/>
            <person name="Jurka J."/>
            <person name="Salamov A."/>
            <person name="Shapiro H."/>
            <person name="Schmutz J."/>
            <person name="Grimwood J."/>
            <person name="Lindquist E."/>
            <person name="Lucas S."/>
            <person name="Grigoriev I.V."/>
            <person name="Schmitt R."/>
            <person name="Kirk D."/>
            <person name="Rokhsar D.S."/>
        </authorList>
    </citation>
    <scope>NUCLEOTIDE SEQUENCE [LARGE SCALE GENOMIC DNA]</scope>
    <source>
        <strain evidence="2">f. Nagariensis / Eve</strain>
    </source>
</reference>
<dbReference type="PANTHER" id="PTHR34801">
    <property type="entry name" value="EXPRESSED PROTEIN"/>
    <property type="match status" value="1"/>
</dbReference>
<dbReference type="AlphaFoldDB" id="D8UGI2"/>
<dbReference type="EMBL" id="GL378399">
    <property type="protein sequence ID" value="EFJ41178.1"/>
    <property type="molecule type" value="Genomic_DNA"/>
</dbReference>
<gene>
    <name evidence="1" type="ORF">VOLCADRAFT_107798</name>
</gene>
<dbReference type="Proteomes" id="UP000001058">
    <property type="component" value="Unassembled WGS sequence"/>
</dbReference>
<organism evidence="2">
    <name type="scientific">Volvox carteri f. nagariensis</name>
    <dbReference type="NCBI Taxonomy" id="3068"/>
    <lineage>
        <taxon>Eukaryota</taxon>
        <taxon>Viridiplantae</taxon>
        <taxon>Chlorophyta</taxon>
        <taxon>core chlorophytes</taxon>
        <taxon>Chlorophyceae</taxon>
        <taxon>CS clade</taxon>
        <taxon>Chlamydomonadales</taxon>
        <taxon>Volvocaceae</taxon>
        <taxon>Volvox</taxon>
    </lineage>
</organism>
<dbReference type="InParanoid" id="D8UGI2"/>
<evidence type="ECO:0000313" key="2">
    <source>
        <dbReference type="Proteomes" id="UP000001058"/>
    </source>
</evidence>
<dbReference type="RefSeq" id="XP_002957746.1">
    <property type="nucleotide sequence ID" value="XM_002957700.1"/>
</dbReference>
<dbReference type="Pfam" id="PF07386">
    <property type="entry name" value="DUF1499"/>
    <property type="match status" value="1"/>
</dbReference>
<keyword evidence="2" id="KW-1185">Reference proteome</keyword>
<name>D8UGI2_VOLCA</name>
<accession>D8UGI2</accession>
<dbReference type="GeneID" id="9620815"/>